<evidence type="ECO:0000313" key="1">
    <source>
        <dbReference type="EMBL" id="AJB42971.1"/>
    </source>
</evidence>
<dbReference type="STRING" id="697581.TCARB_1935"/>
<organism evidence="1 2">
    <name type="scientific">Thermofilum adornatum 1505</name>
    <dbReference type="NCBI Taxonomy" id="697581"/>
    <lineage>
        <taxon>Archaea</taxon>
        <taxon>Thermoproteota</taxon>
        <taxon>Thermoprotei</taxon>
        <taxon>Thermofilales</taxon>
        <taxon>Thermofilaceae</taxon>
        <taxon>Thermofilum</taxon>
    </lineage>
</organism>
<name>A0A3G1AAD6_9CREN</name>
<accession>A0A3G1AAD6</accession>
<dbReference type="Proteomes" id="UP000266720">
    <property type="component" value="Chromosome"/>
</dbReference>
<proteinExistence type="predicted"/>
<reference evidence="2" key="1">
    <citation type="book" date="2010" name="EXTREMOPHILES" publisher="0:0-0">
        <title>Complete genome sequences of ten hyperthermophilic archaea reveal their metabolic capabilities and possible ecological roles.</title>
        <editorList>
            <person name="?"/>
        </editorList>
        <authorList>
            <person name="Ravin N.V."/>
            <person name="Mardanov A.V."/>
            <person name="Bonch-Osmolovskaya E.A."/>
            <person name="Skryabin K.G."/>
        </authorList>
    </citation>
    <scope>NUCLEOTIDE SEQUENCE [LARGE SCALE GENOMIC DNA]</scope>
    <source>
        <strain evidence="2">1505</strain>
    </source>
</reference>
<dbReference type="AlphaFoldDB" id="A0A3G1AAD6"/>
<sequence>MYIVKCSKCGYVFYRGEKIPNLFRIYSSVGGKCPRCGAEIDWVPKGVAVSRKDKCST</sequence>
<protein>
    <submittedName>
        <fullName evidence="1">Uncharacterized protein</fullName>
    </submittedName>
</protein>
<dbReference type="EMBL" id="CP007493">
    <property type="protein sequence ID" value="AJB42971.1"/>
    <property type="molecule type" value="Genomic_DNA"/>
</dbReference>
<gene>
    <name evidence="1" type="ORF">TCARB_1935</name>
</gene>
<evidence type="ECO:0000313" key="2">
    <source>
        <dbReference type="Proteomes" id="UP000266720"/>
    </source>
</evidence>
<dbReference type="KEGG" id="tcb:TCARB_1935"/>